<sequence length="403" mass="46278">MDGSSHFVTVTLSMNKDNHSPPSPNNNSLVKKSKSVPNTPEFEIMDNHLLQSIKETFTNSSFIGEMTNLLLNSDVLLNTLTNVVKQVCQKQQQQIDFLTSELKEVKTQLVEVQFQMNDHQQHTKRKGLVMYGIPVQKDENTTNMVIEMGNSLGVQLNDAHFYSVHRLPVSKKSKDKTKQSIIVVFLRLKDRDAFYDSRKKCRDIDIYKTVYINEHLTNYNNTLYMYVRQELNKKTIFTRNANSTVSTAGKSLTSQIDYVNAYLALNRPVILCLTETWLDDSVQNSVIDIPFYHPPLRLDRDRHGGGCAVYIRTDFHSLHLHEFEAAQFEILVLRITLSNKMSMIILNVYRSKTTSIQKLIKQLDSVLEEISNSKYKNDMILMVGTSIPTISRGPLVTSHRLRK</sequence>
<evidence type="ECO:0000256" key="1">
    <source>
        <dbReference type="SAM" id="MobiDB-lite"/>
    </source>
</evidence>
<proteinExistence type="predicted"/>
<feature type="non-terminal residue" evidence="3">
    <location>
        <position position="1"/>
    </location>
</feature>
<organism evidence="3 5">
    <name type="scientific">Didymodactylos carnosus</name>
    <dbReference type="NCBI Taxonomy" id="1234261"/>
    <lineage>
        <taxon>Eukaryota</taxon>
        <taxon>Metazoa</taxon>
        <taxon>Spiralia</taxon>
        <taxon>Gnathifera</taxon>
        <taxon>Rotifera</taxon>
        <taxon>Eurotatoria</taxon>
        <taxon>Bdelloidea</taxon>
        <taxon>Philodinida</taxon>
        <taxon>Philodinidae</taxon>
        <taxon>Didymodactylos</taxon>
    </lineage>
</organism>
<dbReference type="SUPFAM" id="SSF56219">
    <property type="entry name" value="DNase I-like"/>
    <property type="match status" value="1"/>
</dbReference>
<evidence type="ECO:0000259" key="2">
    <source>
        <dbReference type="Pfam" id="PF03372"/>
    </source>
</evidence>
<feature type="compositionally biased region" description="Low complexity" evidence="1">
    <location>
        <begin position="25"/>
        <end position="35"/>
    </location>
</feature>
<reference evidence="3" key="1">
    <citation type="submission" date="2021-02" db="EMBL/GenBank/DDBJ databases">
        <authorList>
            <person name="Nowell W R."/>
        </authorList>
    </citation>
    <scope>NUCLEOTIDE SEQUENCE</scope>
</reference>
<dbReference type="GO" id="GO:0003824">
    <property type="term" value="F:catalytic activity"/>
    <property type="evidence" value="ECO:0007669"/>
    <property type="project" value="InterPro"/>
</dbReference>
<keyword evidence="5" id="KW-1185">Reference proteome</keyword>
<dbReference type="EMBL" id="CAJOBC010000396">
    <property type="protein sequence ID" value="CAF3581136.1"/>
    <property type="molecule type" value="Genomic_DNA"/>
</dbReference>
<accession>A0A813SFW8</accession>
<evidence type="ECO:0000313" key="4">
    <source>
        <dbReference type="EMBL" id="CAF3581136.1"/>
    </source>
</evidence>
<dbReference type="Pfam" id="PF03372">
    <property type="entry name" value="Exo_endo_phos"/>
    <property type="match status" value="1"/>
</dbReference>
<dbReference type="Proteomes" id="UP000681722">
    <property type="component" value="Unassembled WGS sequence"/>
</dbReference>
<dbReference type="EMBL" id="CAJNOQ010000396">
    <property type="protein sequence ID" value="CAF0796484.1"/>
    <property type="molecule type" value="Genomic_DNA"/>
</dbReference>
<feature type="domain" description="Endonuclease/exonuclease/phosphatase" evidence="2">
    <location>
        <begin position="250"/>
        <end position="323"/>
    </location>
</feature>
<dbReference type="InterPro" id="IPR036691">
    <property type="entry name" value="Endo/exonu/phosph_ase_sf"/>
</dbReference>
<evidence type="ECO:0000313" key="3">
    <source>
        <dbReference type="EMBL" id="CAF0796484.1"/>
    </source>
</evidence>
<dbReference type="InterPro" id="IPR005135">
    <property type="entry name" value="Endo/exonuclease/phosphatase"/>
</dbReference>
<comment type="caution">
    <text evidence="3">The sequence shown here is derived from an EMBL/GenBank/DDBJ whole genome shotgun (WGS) entry which is preliminary data.</text>
</comment>
<gene>
    <name evidence="3" type="ORF">GPM918_LOCUS3280</name>
    <name evidence="4" type="ORF">SRO942_LOCUS3280</name>
</gene>
<protein>
    <recommendedName>
        <fullName evidence="2">Endonuclease/exonuclease/phosphatase domain-containing protein</fullName>
    </recommendedName>
</protein>
<dbReference type="PANTHER" id="PTHR33776:SF4">
    <property type="entry name" value="ENDONUCLEASE_EXONUCLEASE_PHOSPHATASE DOMAIN-CONTAINING PROTEIN"/>
    <property type="match status" value="1"/>
</dbReference>
<dbReference type="AlphaFoldDB" id="A0A813SFW8"/>
<dbReference type="OrthoDB" id="5989141at2759"/>
<feature type="region of interest" description="Disordered" evidence="1">
    <location>
        <begin position="13"/>
        <end position="35"/>
    </location>
</feature>
<dbReference type="Proteomes" id="UP000663829">
    <property type="component" value="Unassembled WGS sequence"/>
</dbReference>
<evidence type="ECO:0000313" key="5">
    <source>
        <dbReference type="Proteomes" id="UP000663829"/>
    </source>
</evidence>
<dbReference type="Gene3D" id="3.60.10.10">
    <property type="entry name" value="Endonuclease/exonuclease/phosphatase"/>
    <property type="match status" value="1"/>
</dbReference>
<name>A0A813SFW8_9BILA</name>
<dbReference type="PANTHER" id="PTHR33776">
    <property type="entry name" value="ENDO/EXONUCLEASE/PHOSPHATASE DOMAIN-CONTAINING PROTEIN"/>
    <property type="match status" value="1"/>
</dbReference>